<feature type="domain" description="VWFA" evidence="11">
    <location>
        <begin position="811"/>
        <end position="988"/>
    </location>
</feature>
<feature type="region of interest" description="Disordered" evidence="9">
    <location>
        <begin position="1398"/>
        <end position="1725"/>
    </location>
</feature>
<evidence type="ECO:0000256" key="1">
    <source>
        <dbReference type="ARBA" id="ARBA00004498"/>
    </source>
</evidence>
<keyword evidence="13" id="KW-1185">Reference proteome</keyword>
<accession>A0ABN8ZT89</accession>
<dbReference type="SMART" id="SM00327">
    <property type="entry name" value="VWA"/>
    <property type="match status" value="9"/>
</dbReference>
<reference evidence="12" key="1">
    <citation type="submission" date="2023-04" db="EMBL/GenBank/DDBJ databases">
        <authorList>
            <consortium name="ELIXIR-Norway"/>
        </authorList>
    </citation>
    <scope>NUCLEOTIDE SEQUENCE [LARGE SCALE GENOMIC DNA]</scope>
</reference>
<keyword evidence="2" id="KW-0964">Secreted</keyword>
<dbReference type="Proteomes" id="UP001176941">
    <property type="component" value="Chromosome 5"/>
</dbReference>
<keyword evidence="4 10" id="KW-0732">Signal</keyword>
<feature type="domain" description="VWFA" evidence="11">
    <location>
        <begin position="2285"/>
        <end position="2479"/>
    </location>
</feature>
<keyword evidence="3" id="KW-0272">Extracellular matrix</keyword>
<evidence type="ECO:0000259" key="11">
    <source>
        <dbReference type="PROSITE" id="PS50234"/>
    </source>
</evidence>
<dbReference type="PANTHER" id="PTHR24020">
    <property type="entry name" value="COLLAGEN ALPHA"/>
    <property type="match status" value="1"/>
</dbReference>
<dbReference type="CDD" id="cd01472">
    <property type="entry name" value="vWA_collagen"/>
    <property type="match status" value="2"/>
</dbReference>
<protein>
    <recommendedName>
        <fullName evidence="11">VWFA domain-containing protein</fullName>
    </recommendedName>
</protein>
<dbReference type="InterPro" id="IPR002035">
    <property type="entry name" value="VWF_A"/>
</dbReference>
<feature type="compositionally biased region" description="Basic and acidic residues" evidence="9">
    <location>
        <begin position="1417"/>
        <end position="1426"/>
    </location>
</feature>
<feature type="domain" description="VWFA" evidence="11">
    <location>
        <begin position="439"/>
        <end position="609"/>
    </location>
</feature>
<evidence type="ECO:0000256" key="5">
    <source>
        <dbReference type="ARBA" id="ARBA00022737"/>
    </source>
</evidence>
<dbReference type="CDD" id="cd01450">
    <property type="entry name" value="vWFA_subfamily_ECM"/>
    <property type="match status" value="4"/>
</dbReference>
<dbReference type="Gene3D" id="3.40.50.410">
    <property type="entry name" value="von Willebrand factor, type A domain"/>
    <property type="match status" value="9"/>
</dbReference>
<evidence type="ECO:0000256" key="4">
    <source>
        <dbReference type="ARBA" id="ARBA00022729"/>
    </source>
</evidence>
<dbReference type="InterPro" id="IPR050525">
    <property type="entry name" value="ECM_Assembly_Org"/>
</dbReference>
<keyword evidence="5" id="KW-0677">Repeat</keyword>
<evidence type="ECO:0000256" key="8">
    <source>
        <dbReference type="ARBA" id="ARBA00023278"/>
    </source>
</evidence>
<feature type="compositionally biased region" description="Basic and acidic residues" evidence="9">
    <location>
        <begin position="1592"/>
        <end position="1601"/>
    </location>
</feature>
<feature type="compositionally biased region" description="Low complexity" evidence="9">
    <location>
        <begin position="1709"/>
        <end position="1725"/>
    </location>
</feature>
<evidence type="ECO:0000313" key="12">
    <source>
        <dbReference type="EMBL" id="CAI9176111.1"/>
    </source>
</evidence>
<feature type="region of interest" description="Disordered" evidence="9">
    <location>
        <begin position="2580"/>
        <end position="2609"/>
    </location>
</feature>
<feature type="domain" description="VWFA" evidence="11">
    <location>
        <begin position="1755"/>
        <end position="1906"/>
    </location>
</feature>
<evidence type="ECO:0000256" key="3">
    <source>
        <dbReference type="ARBA" id="ARBA00022530"/>
    </source>
</evidence>
<evidence type="ECO:0000256" key="2">
    <source>
        <dbReference type="ARBA" id="ARBA00022525"/>
    </source>
</evidence>
<gene>
    <name evidence="12" type="ORF">MRATA1EN1_LOCUS25073</name>
</gene>
<evidence type="ECO:0000256" key="9">
    <source>
        <dbReference type="SAM" id="MobiDB-lite"/>
    </source>
</evidence>
<dbReference type="PRINTS" id="PR00453">
    <property type="entry name" value="VWFADOMAIN"/>
</dbReference>
<feature type="compositionally biased region" description="Gly residues" evidence="9">
    <location>
        <begin position="1683"/>
        <end position="1692"/>
    </location>
</feature>
<feature type="domain" description="VWFA" evidence="11">
    <location>
        <begin position="233"/>
        <end position="414"/>
    </location>
</feature>
<proteinExistence type="predicted"/>
<feature type="domain" description="VWFA" evidence="11">
    <location>
        <begin position="30"/>
        <end position="203"/>
    </location>
</feature>
<feature type="compositionally biased region" description="Gly residues" evidence="9">
    <location>
        <begin position="1497"/>
        <end position="1506"/>
    </location>
</feature>
<keyword evidence="6" id="KW-0176">Collagen</keyword>
<dbReference type="PANTHER" id="PTHR24020:SF90">
    <property type="entry name" value="COLLAGEN ALPHA-1(XXI) CHAIN"/>
    <property type="match status" value="1"/>
</dbReference>
<dbReference type="InterPro" id="IPR036465">
    <property type="entry name" value="vWFA_dom_sf"/>
</dbReference>
<dbReference type="SUPFAM" id="SSF53300">
    <property type="entry name" value="vWA-like"/>
    <property type="match status" value="10"/>
</dbReference>
<feature type="domain" description="VWFA" evidence="11">
    <location>
        <begin position="1961"/>
        <end position="2150"/>
    </location>
</feature>
<evidence type="ECO:0000313" key="13">
    <source>
        <dbReference type="Proteomes" id="UP001176941"/>
    </source>
</evidence>
<comment type="subcellular location">
    <subcellularLocation>
        <location evidence="1">Secreted</location>
        <location evidence="1">Extracellular space</location>
        <location evidence="1">Extracellular matrix</location>
    </subcellularLocation>
</comment>
<evidence type="ECO:0000256" key="10">
    <source>
        <dbReference type="SAM" id="SignalP"/>
    </source>
</evidence>
<dbReference type="Pfam" id="PF00092">
    <property type="entry name" value="VWA"/>
    <property type="match status" value="9"/>
</dbReference>
<name>A0ABN8ZT89_RANTA</name>
<feature type="compositionally biased region" description="Low complexity" evidence="9">
    <location>
        <begin position="1580"/>
        <end position="1590"/>
    </location>
</feature>
<feature type="chain" id="PRO_5045036854" description="VWFA domain-containing protein" evidence="10">
    <location>
        <begin position="19"/>
        <end position="2609"/>
    </location>
</feature>
<feature type="compositionally biased region" description="Basic and acidic residues" evidence="9">
    <location>
        <begin position="1447"/>
        <end position="1463"/>
    </location>
</feature>
<feature type="domain" description="VWFA" evidence="11">
    <location>
        <begin position="1002"/>
        <end position="1179"/>
    </location>
</feature>
<feature type="signal peptide" evidence="10">
    <location>
        <begin position="1"/>
        <end position="18"/>
    </location>
</feature>
<dbReference type="EMBL" id="OX459941">
    <property type="protein sequence ID" value="CAI9176111.1"/>
    <property type="molecule type" value="Genomic_DNA"/>
</dbReference>
<keyword evidence="7" id="KW-0325">Glycoprotein</keyword>
<organism evidence="12 13">
    <name type="scientific">Rangifer tarandus platyrhynchus</name>
    <name type="common">Svalbard reindeer</name>
    <dbReference type="NCBI Taxonomy" id="3082113"/>
    <lineage>
        <taxon>Eukaryota</taxon>
        <taxon>Metazoa</taxon>
        <taxon>Chordata</taxon>
        <taxon>Craniata</taxon>
        <taxon>Vertebrata</taxon>
        <taxon>Euteleostomi</taxon>
        <taxon>Mammalia</taxon>
        <taxon>Eutheria</taxon>
        <taxon>Laurasiatheria</taxon>
        <taxon>Artiodactyla</taxon>
        <taxon>Ruminantia</taxon>
        <taxon>Pecora</taxon>
        <taxon>Cervidae</taxon>
        <taxon>Odocoileinae</taxon>
        <taxon>Rangifer</taxon>
    </lineage>
</organism>
<keyword evidence="8" id="KW-0379">Hydroxylation</keyword>
<dbReference type="PROSITE" id="PS50234">
    <property type="entry name" value="VWFA"/>
    <property type="match status" value="9"/>
</dbReference>
<feature type="compositionally biased region" description="Low complexity" evidence="9">
    <location>
        <begin position="1533"/>
        <end position="1549"/>
    </location>
</feature>
<feature type="domain" description="VWFA" evidence="11">
    <location>
        <begin position="625"/>
        <end position="794"/>
    </location>
</feature>
<sequence>MKILLIIFVPIFWTETLTHQSPGPGPEYADVVFLVDSSDRLGIKSFPSVKAFINKMINNLPIEADKYHVGLAQYSDRLHREFLLRAFKSRGPMLNHIKKNFEFLGGSLRIGNALQEVHRAYFSSGRDKKQFPPILVVLASAESEDAVEEAAEALRKDGVRIISVGMQGASEKTLKAMATGQFHYSLRTARDLSTFSRNMMQILKDAVQYKDGVAHSDTEVPFSRACKKDSIADLMFLVDEAVGTTENLGLLQNFLKNITSSMDVHNNCLRLGLMSYSDRVKTFSLLNSSTTLSEFQEQIQKLSLGAGKSNAGTALQQMRREGFSASHGSRRAQGVPQIAVLVTNRPVDDNVREVALDLRLQDVTVLSVGIEGANKTQLEEIVSYPPGQTISMLRSYADLHNYSKNFLKKLQNEIWSQISTQAEQVELDKTGCVDTKEADLYFLIDGSGSIQVKHFEQIKEFMLAVIGMFSIGPDKVRVGAVQYSDEKKVEFDINDYLNDVKLRKAVSNIKQLGGGTLTGAALDFMLPLMKKGRKQRTNEVPCHLIVLTDGLSEDAVLEPAERVRAENVTIHAIGIGKANRTQLKQIAREEERVNFGQNFDALKGIKNEVVHSICTEKGCENMKADIMFLVDSSGSIGRENFEKMKIFMKNLLDKIQIGGDKSRVGVVQFSDVSKEEFQLDKYFTQKELSDAIDSMDPISESTLTGSAITFVDPYFTEAKGGRAMVKKFLILITDGEAQDDVRDPAKALRDKGVVIFSVGVYGANRTQLEEISGDGSLIFHVENFDDLKAIESKLIFRVCALHDCKRIQQLDVVFVLDHSGSISVQDQENMINLTIHLVKKSDVGPDRVRFGALRYSDDPEVLFYLNKYSSRSAIIEHLRRRRDTAGRTYTAKALERANDLFTEQHGSRLKQNVKQMLIVITDGVSHDRKNLSEAASKLRTKGVIIHAVGVGAADQLELEMMAGDKNHTIHVSAFDKLKDIYLPLQDSMCNNAQEVCNVQEADVIFFCDGSDMVSDSDFVTMTTFLSDLIDNFDIQSQRMKIGMAQFGSRYQEIIELQNSLSKAEWKSRVQSISKSKGLPRIDLALRKVSLMFEPSAGGRRNAGVPQTLVVITSGGPRYDVSKAVKALREAGICILALGIGDVYKEQLLPITGSSEKIITFQDFDKLKNVDVKKRMVREICQSCGKTNCFLDIVVGFDISTHLRGQPLFHGHPRLESYLPGILEDITSIRGVSCGAGAEVQVSVAFKVNSDQNVPAKFQIYQQTIFDRLLQVTVNGPTHLDAQFLQSMWDTFENVSTSQGQVLLIFSDGLGGESKLMLEDQSDRLREAGLDALLVVSLNATTHGEFSSFEFGKGFDYRTHLTIGMKELGSTLSHYLGNIAERTCCCKFCKCLGIPGPQGIQGPRATQGFPGLKGSGGHRGEDGEPGTRGEVGPQGNRGSAGCPGQRGQKGDRGFPGYKGEHGDDGVDGLDGEEGFHGLPGKKGEKGDPGSQGSPGSRGPPGGYGEKGFPGDPGKPGQSSNIKGQKGSKGEQGRQGRTGQKGTPGSPSSRGSRGREGRRGVQGALGEPGTPGPQGESGADGSPGPQGLSGPPGRKGEQGDEGQKGPQGAPGPVGDKGSVGRPGLLGRKGEPGIPGDPGPAGQVGQRGKQGDYGIPGYGPVGRKGVKGSRGFPGDMGQKGDAGDPGIPGGPGPKGFRGLTLTVGLKGEKGSPGRQGPPGRRGPKGMAGQPVYSQCDLIQFMRDHSPCWKEKCPVYPTELVFALDQSNGITEQRFNEMRDIITSIVSDLHVRESNCLVGARVVVVSYNSGTDYLIRGSDYRNKKQLLQLLSQIKYQNSGEVRDIGNAMRFVARNIFKRTSAGANVQRVAVFFSNGQAASRSSIITATMEFSALGISPAVFAFNEKVYLDEAFGFDNTGTFQVLSVPPDGEYDPLERLRRCTLCYDKCFPDTCKKEIVLPESSYMDVAFLLDNSRNIASDEFKNVKALVSSMLDNFDIASDPIISDSGDRIALLSYAPWDRRQKNVVKTEFEFTTYNSQALMKRYIEADLQQLNGEATIGHALLWTVEHLFPATPKLRRHRVIFVVSAGENRERREFLKKMALRTKCQGYVIFVISLGLTTKEDMEELASHPLDHHLIQLGRIHKPNLDYVVKFLKPFVYSVRRGFNQYPPPVLENICKLIDSEDEEDQNIGLPFTPAPYEISSGENIIGQRLSTRRDAPFVLEDNGSDHLVYIPSQMLMPQKLMTKYEEDWGSEAITSLTSGHENLGRKEEPGLTYESRDASLQEYYMDVTFLVDASKRIGSDEFKDVKTFISSVLDYFHLAPDPLTSTLGDRVAVVTYSPPGYMPNTEECPVYLEFDLVTYNSIHQMKHHLQDSLQQLNGDVFMGHALQWTLDNVFAGTPKLRKNKVIFVISAGETNPLDREVLRNVSLRAKCQGYSIFVFSFGPRHNDKELEELASHPLDHHLVQLGRTHKPDLNYIIKFVKPFVHSIRRDINKYPPADMKPKCVNITSLSPENNGIENTVFLLPEVYEIEMESSELSGEPNSQQQHFFELGNSHSNSSGITTDLIQRLYMLFSSGELMMKDKKEAHSEEITSPANGRQDEKDKEVEDADI</sequence>
<evidence type="ECO:0000256" key="6">
    <source>
        <dbReference type="ARBA" id="ARBA00023119"/>
    </source>
</evidence>
<evidence type="ECO:0000256" key="7">
    <source>
        <dbReference type="ARBA" id="ARBA00023180"/>
    </source>
</evidence>